<comment type="subcellular location">
    <subcellularLocation>
        <location evidence="3">Endoplasmic reticulum membrane</location>
        <topology evidence="3">Peripheral membrane protein</topology>
    </subcellularLocation>
    <subcellularLocation>
        <location evidence="2">Microsome membrane</location>
        <topology evidence="2">Peripheral membrane protein</topology>
    </subcellularLocation>
</comment>
<reference evidence="15" key="1">
    <citation type="submission" date="2020-08" db="EMBL/GenBank/DDBJ databases">
        <title>Genome sequencing and assembly of the red palm weevil Rhynchophorus ferrugineus.</title>
        <authorList>
            <person name="Dias G.B."/>
            <person name="Bergman C.M."/>
            <person name="Manee M."/>
        </authorList>
    </citation>
    <scope>NUCLEOTIDE SEQUENCE</scope>
    <source>
        <strain evidence="15">AA-2017</strain>
        <tissue evidence="15">Whole larva</tissue>
    </source>
</reference>
<name>A0A834MIT2_RHYFE</name>
<dbReference type="InterPro" id="IPR017972">
    <property type="entry name" value="Cyt_P450_CS"/>
</dbReference>
<evidence type="ECO:0000256" key="11">
    <source>
        <dbReference type="ARBA" id="ARBA00023033"/>
    </source>
</evidence>
<dbReference type="PRINTS" id="PR00463">
    <property type="entry name" value="EP450I"/>
</dbReference>
<evidence type="ECO:0000256" key="9">
    <source>
        <dbReference type="ARBA" id="ARBA00023002"/>
    </source>
</evidence>
<dbReference type="OrthoDB" id="2789670at2759"/>
<keyword evidence="5 13" id="KW-0349">Heme</keyword>
<accession>A0A834MIT2</accession>
<keyword evidence="12" id="KW-0472">Membrane</keyword>
<comment type="cofactor">
    <cofactor evidence="1 13">
        <name>heme</name>
        <dbReference type="ChEBI" id="CHEBI:30413"/>
    </cofactor>
</comment>
<dbReference type="InterPro" id="IPR002401">
    <property type="entry name" value="Cyt_P450_E_grp-I"/>
</dbReference>
<feature type="binding site" description="axial binding residue" evidence="13">
    <location>
        <position position="390"/>
    </location>
    <ligand>
        <name>heme</name>
        <dbReference type="ChEBI" id="CHEBI:30413"/>
    </ligand>
    <ligandPart>
        <name>Fe</name>
        <dbReference type="ChEBI" id="CHEBI:18248"/>
    </ligandPart>
</feature>
<dbReference type="GO" id="GO:0004497">
    <property type="term" value="F:monooxygenase activity"/>
    <property type="evidence" value="ECO:0007669"/>
    <property type="project" value="UniProtKB-KW"/>
</dbReference>
<dbReference type="PANTHER" id="PTHR24292">
    <property type="entry name" value="CYTOCHROME P450"/>
    <property type="match status" value="1"/>
</dbReference>
<evidence type="ECO:0000256" key="1">
    <source>
        <dbReference type="ARBA" id="ARBA00001971"/>
    </source>
</evidence>
<evidence type="ECO:0000256" key="3">
    <source>
        <dbReference type="ARBA" id="ARBA00004406"/>
    </source>
</evidence>
<dbReference type="GO" id="GO:0020037">
    <property type="term" value="F:heme binding"/>
    <property type="evidence" value="ECO:0007669"/>
    <property type="project" value="InterPro"/>
</dbReference>
<evidence type="ECO:0000313" key="16">
    <source>
        <dbReference type="Proteomes" id="UP000625711"/>
    </source>
</evidence>
<dbReference type="InterPro" id="IPR036396">
    <property type="entry name" value="Cyt_P450_sf"/>
</dbReference>
<protein>
    <recommendedName>
        <fullName evidence="17">Cytochrome P450</fullName>
    </recommendedName>
</protein>
<keyword evidence="8" id="KW-0492">Microsome</keyword>
<gene>
    <name evidence="15" type="ORF">GWI33_004304</name>
</gene>
<evidence type="ECO:0008006" key="17">
    <source>
        <dbReference type="Google" id="ProtNLM"/>
    </source>
</evidence>
<keyword evidence="10 13" id="KW-0408">Iron</keyword>
<comment type="similarity">
    <text evidence="4 14">Belongs to the cytochrome P450 family.</text>
</comment>
<dbReference type="EMBL" id="JAACXV010000227">
    <property type="protein sequence ID" value="KAF7281745.1"/>
    <property type="molecule type" value="Genomic_DNA"/>
</dbReference>
<evidence type="ECO:0000256" key="13">
    <source>
        <dbReference type="PIRSR" id="PIRSR602401-1"/>
    </source>
</evidence>
<keyword evidence="7" id="KW-0256">Endoplasmic reticulum</keyword>
<evidence type="ECO:0000313" key="15">
    <source>
        <dbReference type="EMBL" id="KAF7281745.1"/>
    </source>
</evidence>
<dbReference type="AlphaFoldDB" id="A0A834MIT2"/>
<dbReference type="CDD" id="cd11056">
    <property type="entry name" value="CYP6-like"/>
    <property type="match status" value="1"/>
</dbReference>
<sequence length="452" mass="51695">MSLRQTMGEWFYEISKTINADYFGIFAFNEPILVIKSPKLLKSIFVKDFAYFEDRTPVLSSKDELASMALFLQKNPSWNRARTKLTPMFSSGKIKLMYPLMTEIADRMTHYMSEYANGTVEIKEVCAKYSTDVIARCAFAVDAKSFEHDDAVLRQIGRDFFSPKLDFIVRHIASRFLPTLMEMFNICLINPQITNTLRDIFFGVLKQREQLSTRKENDFVGLLLNLRTIYKDDPSFSYDGMLAQSVQMFMAGFETVASTIAFLLYEIAIATNIQDKLREEIMNNTGPSESITYEAIQQLKYLDMVVHETLRKYPVLPFLDRRCNKDFPVPGTNLTIKKGTAVYIPLYALHFDTKYFPNPHKFDPERFRDKGKINTEGLSYIPFGEGPRMCIGNRFGLLNVKIGVVSILRRFKLSACPETPIPLTFDPKVPTLSSPVGISLKISPLTTNEGKE</sequence>
<keyword evidence="16" id="KW-1185">Reference proteome</keyword>
<comment type="caution">
    <text evidence="15">The sequence shown here is derived from an EMBL/GenBank/DDBJ whole genome shotgun (WGS) entry which is preliminary data.</text>
</comment>
<organism evidence="15 16">
    <name type="scientific">Rhynchophorus ferrugineus</name>
    <name type="common">Red palm weevil</name>
    <name type="synonym">Curculio ferrugineus</name>
    <dbReference type="NCBI Taxonomy" id="354439"/>
    <lineage>
        <taxon>Eukaryota</taxon>
        <taxon>Metazoa</taxon>
        <taxon>Ecdysozoa</taxon>
        <taxon>Arthropoda</taxon>
        <taxon>Hexapoda</taxon>
        <taxon>Insecta</taxon>
        <taxon>Pterygota</taxon>
        <taxon>Neoptera</taxon>
        <taxon>Endopterygota</taxon>
        <taxon>Coleoptera</taxon>
        <taxon>Polyphaga</taxon>
        <taxon>Cucujiformia</taxon>
        <taxon>Curculionidae</taxon>
        <taxon>Dryophthorinae</taxon>
        <taxon>Rhynchophorus</taxon>
    </lineage>
</organism>
<dbReference type="Pfam" id="PF00067">
    <property type="entry name" value="p450"/>
    <property type="match status" value="1"/>
</dbReference>
<evidence type="ECO:0000256" key="12">
    <source>
        <dbReference type="ARBA" id="ARBA00023136"/>
    </source>
</evidence>
<dbReference type="FunFam" id="1.10.630.10:FF:000042">
    <property type="entry name" value="Cytochrome P450"/>
    <property type="match status" value="1"/>
</dbReference>
<keyword evidence="11 14" id="KW-0503">Monooxygenase</keyword>
<dbReference type="PROSITE" id="PS00086">
    <property type="entry name" value="CYTOCHROME_P450"/>
    <property type="match status" value="1"/>
</dbReference>
<dbReference type="PANTHER" id="PTHR24292:SF45">
    <property type="entry name" value="CYTOCHROME P450 6G1-RELATED"/>
    <property type="match status" value="1"/>
</dbReference>
<dbReference type="PRINTS" id="PR00385">
    <property type="entry name" value="P450"/>
</dbReference>
<evidence type="ECO:0000256" key="14">
    <source>
        <dbReference type="RuleBase" id="RU000461"/>
    </source>
</evidence>
<dbReference type="InterPro" id="IPR001128">
    <property type="entry name" value="Cyt_P450"/>
</dbReference>
<dbReference type="Gene3D" id="1.10.630.10">
    <property type="entry name" value="Cytochrome P450"/>
    <property type="match status" value="1"/>
</dbReference>
<dbReference type="GO" id="GO:0005789">
    <property type="term" value="C:endoplasmic reticulum membrane"/>
    <property type="evidence" value="ECO:0007669"/>
    <property type="project" value="UniProtKB-SubCell"/>
</dbReference>
<dbReference type="InterPro" id="IPR050476">
    <property type="entry name" value="Insect_CytP450_Detox"/>
</dbReference>
<evidence type="ECO:0000256" key="4">
    <source>
        <dbReference type="ARBA" id="ARBA00010617"/>
    </source>
</evidence>
<evidence type="ECO:0000256" key="2">
    <source>
        <dbReference type="ARBA" id="ARBA00004174"/>
    </source>
</evidence>
<evidence type="ECO:0000256" key="10">
    <source>
        <dbReference type="ARBA" id="ARBA00023004"/>
    </source>
</evidence>
<evidence type="ECO:0000256" key="5">
    <source>
        <dbReference type="ARBA" id="ARBA00022617"/>
    </source>
</evidence>
<evidence type="ECO:0000256" key="6">
    <source>
        <dbReference type="ARBA" id="ARBA00022723"/>
    </source>
</evidence>
<evidence type="ECO:0000256" key="7">
    <source>
        <dbReference type="ARBA" id="ARBA00022824"/>
    </source>
</evidence>
<dbReference type="GO" id="GO:0016705">
    <property type="term" value="F:oxidoreductase activity, acting on paired donors, with incorporation or reduction of molecular oxygen"/>
    <property type="evidence" value="ECO:0007669"/>
    <property type="project" value="InterPro"/>
</dbReference>
<dbReference type="Proteomes" id="UP000625711">
    <property type="component" value="Unassembled WGS sequence"/>
</dbReference>
<keyword evidence="6 13" id="KW-0479">Metal-binding</keyword>
<dbReference type="GO" id="GO:0005506">
    <property type="term" value="F:iron ion binding"/>
    <property type="evidence" value="ECO:0007669"/>
    <property type="project" value="InterPro"/>
</dbReference>
<dbReference type="SUPFAM" id="SSF48264">
    <property type="entry name" value="Cytochrome P450"/>
    <property type="match status" value="1"/>
</dbReference>
<keyword evidence="9 14" id="KW-0560">Oxidoreductase</keyword>
<proteinExistence type="inferred from homology"/>
<evidence type="ECO:0000256" key="8">
    <source>
        <dbReference type="ARBA" id="ARBA00022848"/>
    </source>
</evidence>